<comment type="caution">
    <text evidence="2">The sequence shown here is derived from an EMBL/GenBank/DDBJ whole genome shotgun (WGS) entry which is preliminary data.</text>
</comment>
<feature type="compositionally biased region" description="Low complexity" evidence="1">
    <location>
        <begin position="19"/>
        <end position="32"/>
    </location>
</feature>
<name>A0ABR1TG83_9PEZI</name>
<reference evidence="2 3" key="1">
    <citation type="submission" date="2023-01" db="EMBL/GenBank/DDBJ databases">
        <title>Analysis of 21 Apiospora genomes using comparative genomics revels a genus with tremendous synthesis potential of carbohydrate active enzymes and secondary metabolites.</title>
        <authorList>
            <person name="Sorensen T."/>
        </authorList>
    </citation>
    <scope>NUCLEOTIDE SEQUENCE [LARGE SCALE GENOMIC DNA]</scope>
    <source>
        <strain evidence="2 3">CBS 33761</strain>
    </source>
</reference>
<dbReference type="Proteomes" id="UP001444661">
    <property type="component" value="Unassembled WGS sequence"/>
</dbReference>
<gene>
    <name evidence="2" type="ORF">PG993_005436</name>
</gene>
<protein>
    <submittedName>
        <fullName evidence="2">Uncharacterized protein</fullName>
    </submittedName>
</protein>
<organism evidence="2 3">
    <name type="scientific">Apiospora rasikravindrae</name>
    <dbReference type="NCBI Taxonomy" id="990691"/>
    <lineage>
        <taxon>Eukaryota</taxon>
        <taxon>Fungi</taxon>
        <taxon>Dikarya</taxon>
        <taxon>Ascomycota</taxon>
        <taxon>Pezizomycotina</taxon>
        <taxon>Sordariomycetes</taxon>
        <taxon>Xylariomycetidae</taxon>
        <taxon>Amphisphaeriales</taxon>
        <taxon>Apiosporaceae</taxon>
        <taxon>Apiospora</taxon>
    </lineage>
</organism>
<feature type="compositionally biased region" description="Basic and acidic residues" evidence="1">
    <location>
        <begin position="66"/>
        <end position="80"/>
    </location>
</feature>
<proteinExistence type="predicted"/>
<feature type="region of interest" description="Disordered" evidence="1">
    <location>
        <begin position="1"/>
        <end position="94"/>
    </location>
</feature>
<evidence type="ECO:0000313" key="2">
    <source>
        <dbReference type="EMBL" id="KAK8045412.1"/>
    </source>
</evidence>
<accession>A0ABR1TG83</accession>
<evidence type="ECO:0000256" key="1">
    <source>
        <dbReference type="SAM" id="MobiDB-lite"/>
    </source>
</evidence>
<keyword evidence="3" id="KW-1185">Reference proteome</keyword>
<evidence type="ECO:0000313" key="3">
    <source>
        <dbReference type="Proteomes" id="UP001444661"/>
    </source>
</evidence>
<sequence length="259" mass="30088">MKLSSKKTKTFSAKDESASHAGSSSADANAAAQTRQQRPTTPDLGFDYNRSQLRDPRPTPGRVKRPRYEELDLSESERARFQPPPPPKPKGRLNGFQKNELFREEAFRDPTHTFHHLYRCHRKGREGSPTYDPAGFQLDYEKVCKWMKPQAYNKNRMVKGMEKRVSAAQEFDSRMLDMFFEEGDEAMEKERNMTFVFTSCVKDKISKDLDIPWHKIGMAELDLWEQKGFPKEKLADWLVFTEEDKKGLQRCWVALVSGK</sequence>
<dbReference type="EMBL" id="JAQQWK010000003">
    <property type="protein sequence ID" value="KAK8045412.1"/>
    <property type="molecule type" value="Genomic_DNA"/>
</dbReference>